<accession>I3EHN1</accession>
<evidence type="ECO:0000313" key="4">
    <source>
        <dbReference type="EMBL" id="EIJ88728.1"/>
    </source>
</evidence>
<evidence type="ECO:0000256" key="1">
    <source>
        <dbReference type="PROSITE-ProRule" id="PRU00047"/>
    </source>
</evidence>
<feature type="region of interest" description="Disordered" evidence="2">
    <location>
        <begin position="166"/>
        <end position="185"/>
    </location>
</feature>
<dbReference type="Pfam" id="PF00098">
    <property type="entry name" value="zf-CCHC"/>
    <property type="match status" value="1"/>
</dbReference>
<dbReference type="EMBL" id="GL870878">
    <property type="protein sequence ID" value="EIJ88728.1"/>
    <property type="molecule type" value="Genomic_DNA"/>
</dbReference>
<dbReference type="OMA" id="DWEIQII"/>
<organism evidence="4 5">
    <name type="scientific">Nematocida parisii (strain ERTm3)</name>
    <name type="common">Nematode killer fungus</name>
    <dbReference type="NCBI Taxonomy" id="935791"/>
    <lineage>
        <taxon>Eukaryota</taxon>
        <taxon>Fungi</taxon>
        <taxon>Fungi incertae sedis</taxon>
        <taxon>Microsporidia</taxon>
        <taxon>Nematocida</taxon>
    </lineage>
</organism>
<keyword evidence="5" id="KW-1185">Reference proteome</keyword>
<dbReference type="Proteomes" id="UP000002872">
    <property type="component" value="Unassembled WGS sequence"/>
</dbReference>
<reference evidence="4" key="1">
    <citation type="submission" date="2011-01" db="EMBL/GenBank/DDBJ databases">
        <title>The Genome Sequence of Nematocida parisii strain ERTm3.</title>
        <authorList>
            <consortium name="The Broad Institute Genome Sequencing Platform"/>
            <consortium name="The Broad Institute Genome Sequencing Center for Infectious Disease"/>
            <person name="Cuomo C."/>
            <person name="Troemel E."/>
            <person name="Young S.K."/>
            <person name="Zeng Q."/>
            <person name="Gargeya S."/>
            <person name="Fitzgerald M."/>
            <person name="Haas B."/>
            <person name="Abouelleil A."/>
            <person name="Alvarado L."/>
            <person name="Arachchi H.M."/>
            <person name="Berlin A."/>
            <person name="Chapman S.B."/>
            <person name="Gearin G."/>
            <person name="Goldberg J."/>
            <person name="Griggs A."/>
            <person name="Gujja S."/>
            <person name="Hansen M."/>
            <person name="Heiman D."/>
            <person name="Howarth C."/>
            <person name="Larimer J."/>
            <person name="Lui A."/>
            <person name="MacDonald P.J.P."/>
            <person name="McCowen C."/>
            <person name="Montmayeur A."/>
            <person name="Murphy C."/>
            <person name="Neiman D."/>
            <person name="Pearson M."/>
            <person name="Priest M."/>
            <person name="Roberts A."/>
            <person name="Saif S."/>
            <person name="Shea T."/>
            <person name="Sisk P."/>
            <person name="Stolte C."/>
            <person name="Sykes S."/>
            <person name="Wortman J."/>
            <person name="Nusbaum C."/>
            <person name="Birren B."/>
        </authorList>
    </citation>
    <scope>NUCLEOTIDE SEQUENCE</scope>
    <source>
        <strain evidence="4">ERTm3</strain>
    </source>
</reference>
<dbReference type="Gene3D" id="4.10.60.10">
    <property type="entry name" value="Zinc finger, CCHC-type"/>
    <property type="match status" value="1"/>
</dbReference>
<evidence type="ECO:0000313" key="5">
    <source>
        <dbReference type="Proteomes" id="UP000002872"/>
    </source>
</evidence>
<dbReference type="GO" id="GO:0003676">
    <property type="term" value="F:nucleic acid binding"/>
    <property type="evidence" value="ECO:0007669"/>
    <property type="project" value="InterPro"/>
</dbReference>
<dbReference type="OrthoDB" id="427960at2759"/>
<dbReference type="SUPFAM" id="SSF57756">
    <property type="entry name" value="Retrovirus zinc finger-like domains"/>
    <property type="match status" value="1"/>
</dbReference>
<keyword evidence="1" id="KW-0863">Zinc-finger</keyword>
<dbReference type="GO" id="GO:0008270">
    <property type="term" value="F:zinc ion binding"/>
    <property type="evidence" value="ECO:0007669"/>
    <property type="project" value="UniProtKB-KW"/>
</dbReference>
<proteinExistence type="predicted"/>
<dbReference type="InterPro" id="IPR001878">
    <property type="entry name" value="Znf_CCHC"/>
</dbReference>
<sequence>MRVQEKIESIGGIAGEVQRKVRDWEIQIIASSAGKYLRSLCDTYFKIEECSFKDELRERILNRENAPEHYSSKPHALEKEEAVALLETSHSSVSEENNLMSLSIIEIEKAERSSNSSTPSVESAKQEELNGEFLDINNLEKCSAELSTEVVVNNTAEEMQDGLVEISSGSSPSVDNSPPSNEESVETQMRIATELRKQMMEKHIYILDIAALEQLPWQDIISCLLDVIKSLGHMPAQAQRRRPKNLICFNCEQKGHIVKRCPNRASKKK</sequence>
<evidence type="ECO:0000259" key="3">
    <source>
        <dbReference type="PROSITE" id="PS50158"/>
    </source>
</evidence>
<name>I3EHN1_NEMP3</name>
<dbReference type="HOGENOM" id="CLU_1034754_0_0_1"/>
<dbReference type="InterPro" id="IPR036875">
    <property type="entry name" value="Znf_CCHC_sf"/>
</dbReference>
<dbReference type="PROSITE" id="PS50158">
    <property type="entry name" value="ZF_CCHC"/>
    <property type="match status" value="1"/>
</dbReference>
<dbReference type="VEuPathDB" id="MicrosporidiaDB:NEQG_01418"/>
<evidence type="ECO:0000256" key="2">
    <source>
        <dbReference type="SAM" id="MobiDB-lite"/>
    </source>
</evidence>
<gene>
    <name evidence="4" type="ORF">NEQG_01418</name>
</gene>
<dbReference type="SMART" id="SM00343">
    <property type="entry name" value="ZnF_C2HC"/>
    <property type="match status" value="1"/>
</dbReference>
<keyword evidence="1" id="KW-0479">Metal-binding</keyword>
<protein>
    <recommendedName>
        <fullName evidence="3">CCHC-type domain-containing protein</fullName>
    </recommendedName>
</protein>
<dbReference type="InParanoid" id="I3EHN1"/>
<feature type="domain" description="CCHC-type" evidence="3">
    <location>
        <begin position="248"/>
        <end position="263"/>
    </location>
</feature>
<feature type="compositionally biased region" description="Low complexity" evidence="2">
    <location>
        <begin position="167"/>
        <end position="182"/>
    </location>
</feature>
<keyword evidence="1" id="KW-0862">Zinc</keyword>
<dbReference type="AlphaFoldDB" id="I3EHN1"/>